<dbReference type="Gene3D" id="2.170.140.10">
    <property type="entry name" value="Chitin binding domain"/>
    <property type="match status" value="1"/>
</dbReference>
<dbReference type="InterPro" id="IPR050314">
    <property type="entry name" value="Glycosyl_Hydrlase_18"/>
</dbReference>
<evidence type="ECO:0000313" key="10">
    <source>
        <dbReference type="EMBL" id="KAF0304741.1"/>
    </source>
</evidence>
<evidence type="ECO:0000259" key="9">
    <source>
        <dbReference type="PROSITE" id="PS51910"/>
    </source>
</evidence>
<dbReference type="InterPro" id="IPR036508">
    <property type="entry name" value="Chitin-bd_dom_sf"/>
</dbReference>
<gene>
    <name evidence="10" type="primary">CHIT1_7</name>
    <name evidence="10" type="ORF">FJT64_023520</name>
</gene>
<evidence type="ECO:0000256" key="7">
    <source>
        <dbReference type="RuleBase" id="RU000489"/>
    </source>
</evidence>
<comment type="caution">
    <text evidence="10">The sequence shown here is derived from an EMBL/GenBank/DDBJ whole genome shotgun (WGS) entry which is preliminary data.</text>
</comment>
<reference evidence="10 11" key="1">
    <citation type="submission" date="2019-07" db="EMBL/GenBank/DDBJ databases">
        <title>Draft genome assembly of a fouling barnacle, Amphibalanus amphitrite (Darwin, 1854): The first reference genome for Thecostraca.</title>
        <authorList>
            <person name="Kim W."/>
        </authorList>
    </citation>
    <scope>NUCLEOTIDE SEQUENCE [LARGE SCALE GENOMIC DNA]</scope>
    <source>
        <strain evidence="10">SNU_AA5</strain>
        <tissue evidence="10">Soma without cirri and trophi</tissue>
    </source>
</reference>
<evidence type="ECO:0000256" key="3">
    <source>
        <dbReference type="ARBA" id="ARBA00022729"/>
    </source>
</evidence>
<dbReference type="GO" id="GO:0003676">
    <property type="term" value="F:nucleic acid binding"/>
    <property type="evidence" value="ECO:0007669"/>
    <property type="project" value="InterPro"/>
</dbReference>
<dbReference type="OrthoDB" id="6369623at2759"/>
<feature type="domain" description="GH18" evidence="9">
    <location>
        <begin position="519"/>
        <end position="893"/>
    </location>
</feature>
<dbReference type="FunFam" id="3.10.50.10:FF:000001">
    <property type="entry name" value="Chitinase 3-like 1"/>
    <property type="match status" value="2"/>
</dbReference>
<dbReference type="GO" id="GO:0004568">
    <property type="term" value="F:chitinase activity"/>
    <property type="evidence" value="ECO:0007669"/>
    <property type="project" value="TreeGrafter"/>
</dbReference>
<dbReference type="FunFam" id="3.20.20.80:FF:000007">
    <property type="entry name" value="Acidic mammalian chitinase"/>
    <property type="match status" value="1"/>
</dbReference>
<evidence type="ECO:0000256" key="1">
    <source>
        <dbReference type="ARBA" id="ARBA00009121"/>
    </source>
</evidence>
<dbReference type="GO" id="GO:0008061">
    <property type="term" value="F:chitin binding"/>
    <property type="evidence" value="ECO:0007669"/>
    <property type="project" value="UniProtKB-KW"/>
</dbReference>
<keyword evidence="2" id="KW-0147">Chitin-binding</keyword>
<dbReference type="CDD" id="cd02872">
    <property type="entry name" value="GH18_chitolectin_chitotriosidase"/>
    <property type="match status" value="1"/>
</dbReference>
<dbReference type="InterPro" id="IPR001223">
    <property type="entry name" value="Glyco_hydro18_cat"/>
</dbReference>
<evidence type="ECO:0000256" key="5">
    <source>
        <dbReference type="ARBA" id="ARBA00023157"/>
    </source>
</evidence>
<dbReference type="Gene3D" id="3.30.420.10">
    <property type="entry name" value="Ribonuclease H-like superfamily/Ribonuclease H"/>
    <property type="match status" value="1"/>
</dbReference>
<dbReference type="SUPFAM" id="SSF57625">
    <property type="entry name" value="Invertebrate chitin-binding proteins"/>
    <property type="match status" value="1"/>
</dbReference>
<accession>A0A6A4WRK8</accession>
<dbReference type="PROSITE" id="PS51910">
    <property type="entry name" value="GH18_2"/>
    <property type="match status" value="2"/>
</dbReference>
<dbReference type="InterPro" id="IPR036397">
    <property type="entry name" value="RNaseH_sf"/>
</dbReference>
<proteinExistence type="inferred from homology"/>
<dbReference type="Pfam" id="PF00704">
    <property type="entry name" value="Glyco_hydro_18"/>
    <property type="match status" value="2"/>
</dbReference>
<dbReference type="PANTHER" id="PTHR11177:SF317">
    <property type="entry name" value="CHITINASE 12-RELATED"/>
    <property type="match status" value="1"/>
</dbReference>
<keyword evidence="4 7" id="KW-0378">Hydrolase</keyword>
<dbReference type="GO" id="GO:0005975">
    <property type="term" value="P:carbohydrate metabolic process"/>
    <property type="evidence" value="ECO:0007669"/>
    <property type="project" value="InterPro"/>
</dbReference>
<dbReference type="GO" id="GO:0005576">
    <property type="term" value="C:extracellular region"/>
    <property type="evidence" value="ECO:0007669"/>
    <property type="project" value="InterPro"/>
</dbReference>
<evidence type="ECO:0000259" key="8">
    <source>
        <dbReference type="PROSITE" id="PS50940"/>
    </source>
</evidence>
<evidence type="ECO:0000256" key="6">
    <source>
        <dbReference type="ARBA" id="ARBA00023295"/>
    </source>
</evidence>
<dbReference type="SMART" id="SM00494">
    <property type="entry name" value="ChtBD2"/>
    <property type="match status" value="1"/>
</dbReference>
<keyword evidence="11" id="KW-1185">Reference proteome</keyword>
<keyword evidence="6 7" id="KW-0326">Glycosidase</keyword>
<dbReference type="Gene3D" id="3.20.20.80">
    <property type="entry name" value="Glycosidases"/>
    <property type="match status" value="2"/>
</dbReference>
<dbReference type="GO" id="GO:0006032">
    <property type="term" value="P:chitin catabolic process"/>
    <property type="evidence" value="ECO:0007669"/>
    <property type="project" value="TreeGrafter"/>
</dbReference>
<dbReference type="PROSITE" id="PS01095">
    <property type="entry name" value="GH18_1"/>
    <property type="match status" value="1"/>
</dbReference>
<sequence>MQDVAPPHTARKTLQLLQELFGCRVISKGSEKQWVPHSPDLNPLDFWFWGACKDSDSVYHNKPGSLQELRLSVEQYVREVTADTAESCSLTGPEDGRVVTCRLCRFCCGDVGVNHGAEGGRKVVCYYTNWSQYRPGLGKFLPDNLDPFLCTHIVFAFSSMSENRLSPFEENDLAMPDGGPGLYEQVTAFKQVNPKLRVLLALGGWSFGTKKFRDMTRNRYNRRTFVYSVAPYLRDKNFDGLDLDWEYPKGATDKNNFAQLCRELRESFEEEAEQSGLQRLLLTAAVPVGPDTVRRGYDVRELARHLDLFHLMAYDFHGQWESQTGHHSPLNAPLRDVAHRRQLSVNASVQMWMDMGAPAHKIVLGVPTYGRSFTLATTTNTGVNAPTRGGGAPGPFTNEEGILAYYEICQRLLSGAVYIWDYEMSAPYLVDGDQWVGFDDERSVRMKMDFVKELGLAGAMVWAVDMDDFTTAGCQGAVYPLITAIREELLGVARPDLAPDINWSEVAGRPEPPIPTNPPEPLLPVLSQLSAADILAILTAHVTLTLTSARTWFGLAFAGLSQDRLQLPSPDQRRSDPDSDYQQLLRLKEVNADLKILVSLGGSVVDNEQFRELTSSDYRMNTFVYDTVDSIRRLRLDGLELAWEYPSGNEDRDAYSRLVKEFRLAFNSEASANERARLLLTASLPGFPADLQNEYNIREISEHVDLLNLLAFDLHDTLVDVVRHGAPLFPLQSATPQEQRYLSVDDAARTLLEEGAAPEKILIGLATYGRSFTLKSQDQYDIDAPHLGAGKAGKYTGDPGFAAYFEICELLDQENTTLVWDAEQQVPFAFNGDYWVGFDDEKSLEKKVQVEWLRELGLGGVSIWSADLDDFSGACGGGRYPLMSAVREALRGYRVRYTYDGVTVTPGASSRPGAILPLTAVGAAEPVTCTDGDNDVTYHRDPLDCRHYYLCQGRVRHRMPCPSGLVFNEEQSVCDWPENVERCWG</sequence>
<dbReference type="Proteomes" id="UP000440578">
    <property type="component" value="Unassembled WGS sequence"/>
</dbReference>
<dbReference type="PANTHER" id="PTHR11177">
    <property type="entry name" value="CHITINASE"/>
    <property type="match status" value="1"/>
</dbReference>
<feature type="domain" description="Chitin-binding type-2" evidence="8">
    <location>
        <begin position="926"/>
        <end position="985"/>
    </location>
</feature>
<keyword evidence="3" id="KW-0732">Signal</keyword>
<dbReference type="SMART" id="SM00636">
    <property type="entry name" value="Glyco_18"/>
    <property type="match status" value="2"/>
</dbReference>
<feature type="domain" description="GH18" evidence="9">
    <location>
        <begin position="121"/>
        <end position="492"/>
    </location>
</feature>
<dbReference type="InterPro" id="IPR017853">
    <property type="entry name" value="GH"/>
</dbReference>
<dbReference type="AlphaFoldDB" id="A0A6A4WRK8"/>
<protein>
    <submittedName>
        <fullName evidence="10">Chitotriosidase-1</fullName>
    </submittedName>
</protein>
<dbReference type="SUPFAM" id="SSF54556">
    <property type="entry name" value="Chitinase insertion domain"/>
    <property type="match status" value="2"/>
</dbReference>
<comment type="similarity">
    <text evidence="1">Belongs to the glycosyl hydrolase 18 family. Chitinase class II subfamily.</text>
</comment>
<evidence type="ECO:0000256" key="4">
    <source>
        <dbReference type="ARBA" id="ARBA00022801"/>
    </source>
</evidence>
<evidence type="ECO:0000313" key="11">
    <source>
        <dbReference type="Proteomes" id="UP000440578"/>
    </source>
</evidence>
<dbReference type="Gene3D" id="3.10.50.10">
    <property type="match status" value="2"/>
</dbReference>
<evidence type="ECO:0000256" key="2">
    <source>
        <dbReference type="ARBA" id="ARBA00022669"/>
    </source>
</evidence>
<dbReference type="InterPro" id="IPR011583">
    <property type="entry name" value="Chitinase_II/V-like_cat"/>
</dbReference>
<dbReference type="SUPFAM" id="SSF51445">
    <property type="entry name" value="(Trans)glycosidases"/>
    <property type="match status" value="2"/>
</dbReference>
<dbReference type="EMBL" id="VIIS01000818">
    <property type="protein sequence ID" value="KAF0304741.1"/>
    <property type="molecule type" value="Genomic_DNA"/>
</dbReference>
<dbReference type="Pfam" id="PF01607">
    <property type="entry name" value="CBM_14"/>
    <property type="match status" value="1"/>
</dbReference>
<dbReference type="InterPro" id="IPR029070">
    <property type="entry name" value="Chitinase_insertion_sf"/>
</dbReference>
<dbReference type="PROSITE" id="PS50940">
    <property type="entry name" value="CHIT_BIND_II"/>
    <property type="match status" value="1"/>
</dbReference>
<name>A0A6A4WRK8_AMPAM</name>
<organism evidence="10 11">
    <name type="scientific">Amphibalanus amphitrite</name>
    <name type="common">Striped barnacle</name>
    <name type="synonym">Balanus amphitrite</name>
    <dbReference type="NCBI Taxonomy" id="1232801"/>
    <lineage>
        <taxon>Eukaryota</taxon>
        <taxon>Metazoa</taxon>
        <taxon>Ecdysozoa</taxon>
        <taxon>Arthropoda</taxon>
        <taxon>Crustacea</taxon>
        <taxon>Multicrustacea</taxon>
        <taxon>Cirripedia</taxon>
        <taxon>Thoracica</taxon>
        <taxon>Thoracicalcarea</taxon>
        <taxon>Balanomorpha</taxon>
        <taxon>Balanoidea</taxon>
        <taxon>Balanidae</taxon>
        <taxon>Amphibalaninae</taxon>
        <taxon>Amphibalanus</taxon>
    </lineage>
</organism>
<keyword evidence="5" id="KW-1015">Disulfide bond</keyword>
<dbReference type="InterPro" id="IPR002557">
    <property type="entry name" value="Chitin-bd_dom"/>
</dbReference>
<dbReference type="InterPro" id="IPR001579">
    <property type="entry name" value="Glyco_hydro_18_chit_AS"/>
</dbReference>